<proteinExistence type="predicted"/>
<name>A0AC61U6L1_9MICO</name>
<dbReference type="Proteomes" id="UP001059663">
    <property type="component" value="Chromosome"/>
</dbReference>
<evidence type="ECO:0000313" key="2">
    <source>
        <dbReference type="Proteomes" id="UP001059663"/>
    </source>
</evidence>
<sequence length="180" mass="19112">MLGDSTGDGYDEWVHLWAKAEGLPIATGALRPSPATSRSRPRRACGPGPPRTQRPPTPWSARTRSGRRSTPGLVVLSFGHAQESPDEATKQLEALRVDIADRVEQAPIVVLLQNPSADDADADMREAIAARAEEAGLPTIDIATAFEDSGMPKADLRLDAFHPSGAGSQLWAETVAKALG</sequence>
<reference evidence="1" key="1">
    <citation type="submission" date="2021-11" db="EMBL/GenBank/DDBJ databases">
        <title>Study of the species diversity of bacterial strains isolated from a unique natural object - Shulgan-Tash cave (Bashkiria).</title>
        <authorList>
            <person name="Sazanova A.L."/>
            <person name="Chirak E.R."/>
            <person name="Safronova V.I."/>
        </authorList>
    </citation>
    <scope>NUCLEOTIDE SEQUENCE</scope>
    <source>
        <strain evidence="1">P1</strain>
    </source>
</reference>
<dbReference type="EMBL" id="CP087977">
    <property type="protein sequence ID" value="UUZ45599.1"/>
    <property type="molecule type" value="Genomic_DNA"/>
</dbReference>
<organism evidence="1 2">
    <name type="scientific">Janibacter limosus</name>
    <dbReference type="NCBI Taxonomy" id="53458"/>
    <lineage>
        <taxon>Bacteria</taxon>
        <taxon>Bacillati</taxon>
        <taxon>Actinomycetota</taxon>
        <taxon>Actinomycetes</taxon>
        <taxon>Micrococcales</taxon>
        <taxon>Intrasporangiaceae</taxon>
        <taxon>Janibacter</taxon>
    </lineage>
</organism>
<evidence type="ECO:0000313" key="1">
    <source>
        <dbReference type="EMBL" id="UUZ45599.1"/>
    </source>
</evidence>
<accession>A0AC61U6L1</accession>
<gene>
    <name evidence="1" type="ORF">LP422_05855</name>
</gene>
<protein>
    <submittedName>
        <fullName evidence="1">GDSL-type esterase/lipase family protein</fullName>
    </submittedName>
</protein>